<dbReference type="Proteomes" id="UP000054018">
    <property type="component" value="Unassembled WGS sequence"/>
</dbReference>
<sequence length="472" mass="53448">MYFHVLGKKTEKDGAMTYAHRKTNAGQLGDGRAIISILVSPQPSDPNTTYVFVVRLFVSSYAQKLCMRWVYHPVSRNTPHARTTSVADTFIRIGSFEALSPSRAMFFFGGGRQYADYEALRILGERTVKRVLKLDIVNLDGCDAWGKELVLEVARRNAKMVAAWQAYGFIHGVINTDKQVSDVLIAGLTIDYGPYAFMDVFDPHHIGNHSDQEGRYAYNQQPNMILYACRALLDALASLIGAEIALGNKAVQRRWAGNVNDETVSEWRAAEIGEVGSTMNHIIESTRASEYGMALRRHLALHRVDSSAQHTIFQPLLDMMEKHRLDFRGIFTKLAAGRIHCRIAREPERLDTGRATEEWLAWLDTYTARIKFEETSGEWGEDFEEARERAANPRFVLRQLLPEEAIQNIEDDLATGKHVLGKVMQMTCSPFNLWGREGDMPDDELSEEEREERRNCGLGDRRMLGFQCSCSS</sequence>
<dbReference type="PANTHER" id="PTHR32057">
    <property type="entry name" value="PROTEIN ADENYLYLTRANSFERASE SELO, MITOCHONDRIAL"/>
    <property type="match status" value="1"/>
</dbReference>
<keyword evidence="7" id="KW-0067">ATP-binding</keyword>
<keyword evidence="11" id="KW-1185">Reference proteome</keyword>
<evidence type="ECO:0000256" key="6">
    <source>
        <dbReference type="ARBA" id="ARBA00022741"/>
    </source>
</evidence>
<evidence type="ECO:0000256" key="4">
    <source>
        <dbReference type="ARBA" id="ARBA00022695"/>
    </source>
</evidence>
<dbReference type="GO" id="GO:0005524">
    <property type="term" value="F:ATP binding"/>
    <property type="evidence" value="ECO:0007669"/>
    <property type="project" value="UniProtKB-KW"/>
</dbReference>
<comment type="similarity">
    <text evidence="2">Belongs to the SELO family.</text>
</comment>
<proteinExistence type="inferred from homology"/>
<dbReference type="HOGENOM" id="CLU_010245_2_1_1"/>
<dbReference type="AlphaFoldDB" id="A0A0C9XK56"/>
<keyword evidence="4" id="KW-0548">Nucleotidyltransferase</keyword>
<name>A0A0C9XK56_9AGAM</name>
<dbReference type="InterPro" id="IPR003846">
    <property type="entry name" value="SelO"/>
</dbReference>
<keyword evidence="8" id="KW-0460">Magnesium</keyword>
<keyword evidence="6" id="KW-0547">Nucleotide-binding</keyword>
<keyword evidence="5" id="KW-0479">Metal-binding</keyword>
<evidence type="ECO:0000256" key="2">
    <source>
        <dbReference type="ARBA" id="ARBA00009747"/>
    </source>
</evidence>
<dbReference type="PANTHER" id="PTHR32057:SF14">
    <property type="entry name" value="PROTEIN ADENYLYLTRANSFERASE SELO, MITOCHONDRIAL"/>
    <property type="match status" value="1"/>
</dbReference>
<dbReference type="GO" id="GO:0070733">
    <property type="term" value="F:AMPylase activity"/>
    <property type="evidence" value="ECO:0007669"/>
    <property type="project" value="TreeGrafter"/>
</dbReference>
<protein>
    <recommendedName>
        <fullName evidence="9">Selenoprotein O</fullName>
    </recommendedName>
</protein>
<dbReference type="GO" id="GO:0046872">
    <property type="term" value="F:metal ion binding"/>
    <property type="evidence" value="ECO:0007669"/>
    <property type="project" value="UniProtKB-KW"/>
</dbReference>
<evidence type="ECO:0000256" key="7">
    <source>
        <dbReference type="ARBA" id="ARBA00022840"/>
    </source>
</evidence>
<evidence type="ECO:0000256" key="3">
    <source>
        <dbReference type="ARBA" id="ARBA00022679"/>
    </source>
</evidence>
<dbReference type="STRING" id="765257.A0A0C9XK56"/>
<evidence type="ECO:0000256" key="1">
    <source>
        <dbReference type="ARBA" id="ARBA00001946"/>
    </source>
</evidence>
<evidence type="ECO:0000256" key="5">
    <source>
        <dbReference type="ARBA" id="ARBA00022723"/>
    </source>
</evidence>
<comment type="cofactor">
    <cofactor evidence="1">
        <name>Mg(2+)</name>
        <dbReference type="ChEBI" id="CHEBI:18420"/>
    </cofactor>
</comment>
<gene>
    <name evidence="10" type="ORF">PISMIDRAFT_18531</name>
</gene>
<organism evidence="10 11">
    <name type="scientific">Pisolithus microcarpus 441</name>
    <dbReference type="NCBI Taxonomy" id="765257"/>
    <lineage>
        <taxon>Eukaryota</taxon>
        <taxon>Fungi</taxon>
        <taxon>Dikarya</taxon>
        <taxon>Basidiomycota</taxon>
        <taxon>Agaricomycotina</taxon>
        <taxon>Agaricomycetes</taxon>
        <taxon>Agaricomycetidae</taxon>
        <taxon>Boletales</taxon>
        <taxon>Sclerodermatineae</taxon>
        <taxon>Pisolithaceae</taxon>
        <taxon>Pisolithus</taxon>
    </lineage>
</organism>
<reference evidence="11" key="2">
    <citation type="submission" date="2015-01" db="EMBL/GenBank/DDBJ databases">
        <title>Evolutionary Origins and Diversification of the Mycorrhizal Mutualists.</title>
        <authorList>
            <consortium name="DOE Joint Genome Institute"/>
            <consortium name="Mycorrhizal Genomics Consortium"/>
            <person name="Kohler A."/>
            <person name="Kuo A."/>
            <person name="Nagy L.G."/>
            <person name="Floudas D."/>
            <person name="Copeland A."/>
            <person name="Barry K.W."/>
            <person name="Cichocki N."/>
            <person name="Veneault-Fourrey C."/>
            <person name="LaButti K."/>
            <person name="Lindquist E.A."/>
            <person name="Lipzen A."/>
            <person name="Lundell T."/>
            <person name="Morin E."/>
            <person name="Murat C."/>
            <person name="Riley R."/>
            <person name="Ohm R."/>
            <person name="Sun H."/>
            <person name="Tunlid A."/>
            <person name="Henrissat B."/>
            <person name="Grigoriev I.V."/>
            <person name="Hibbett D.S."/>
            <person name="Martin F."/>
        </authorList>
    </citation>
    <scope>NUCLEOTIDE SEQUENCE [LARGE SCALE GENOMIC DNA]</scope>
    <source>
        <strain evidence="11">441</strain>
    </source>
</reference>
<keyword evidence="3" id="KW-0808">Transferase</keyword>
<dbReference type="OrthoDB" id="10254721at2759"/>
<evidence type="ECO:0000256" key="9">
    <source>
        <dbReference type="ARBA" id="ARBA00031547"/>
    </source>
</evidence>
<accession>A0A0C9XK56</accession>
<evidence type="ECO:0000313" key="11">
    <source>
        <dbReference type="Proteomes" id="UP000054018"/>
    </source>
</evidence>
<dbReference type="GO" id="GO:0005739">
    <property type="term" value="C:mitochondrion"/>
    <property type="evidence" value="ECO:0007669"/>
    <property type="project" value="TreeGrafter"/>
</dbReference>
<evidence type="ECO:0000256" key="8">
    <source>
        <dbReference type="ARBA" id="ARBA00022842"/>
    </source>
</evidence>
<dbReference type="EMBL" id="KN834053">
    <property type="protein sequence ID" value="KIK12720.1"/>
    <property type="molecule type" value="Genomic_DNA"/>
</dbReference>
<evidence type="ECO:0000313" key="10">
    <source>
        <dbReference type="EMBL" id="KIK12720.1"/>
    </source>
</evidence>
<dbReference type="Pfam" id="PF02696">
    <property type="entry name" value="SelO"/>
    <property type="match status" value="1"/>
</dbReference>
<reference evidence="10 11" key="1">
    <citation type="submission" date="2014-04" db="EMBL/GenBank/DDBJ databases">
        <authorList>
            <consortium name="DOE Joint Genome Institute"/>
            <person name="Kuo A."/>
            <person name="Kohler A."/>
            <person name="Costa M.D."/>
            <person name="Nagy L.G."/>
            <person name="Floudas D."/>
            <person name="Copeland A."/>
            <person name="Barry K.W."/>
            <person name="Cichocki N."/>
            <person name="Veneault-Fourrey C."/>
            <person name="LaButti K."/>
            <person name="Lindquist E.A."/>
            <person name="Lipzen A."/>
            <person name="Lundell T."/>
            <person name="Morin E."/>
            <person name="Murat C."/>
            <person name="Sun H."/>
            <person name="Tunlid A."/>
            <person name="Henrissat B."/>
            <person name="Grigoriev I.V."/>
            <person name="Hibbett D.S."/>
            <person name="Martin F."/>
            <person name="Nordberg H.P."/>
            <person name="Cantor M.N."/>
            <person name="Hua S.X."/>
        </authorList>
    </citation>
    <scope>NUCLEOTIDE SEQUENCE [LARGE SCALE GENOMIC DNA]</scope>
    <source>
        <strain evidence="10 11">441</strain>
    </source>
</reference>